<protein>
    <submittedName>
        <fullName evidence="2">Uncharacterized protein</fullName>
    </submittedName>
</protein>
<feature type="compositionally biased region" description="Basic and acidic residues" evidence="1">
    <location>
        <begin position="74"/>
        <end position="84"/>
    </location>
</feature>
<dbReference type="EMBL" id="ML991822">
    <property type="protein sequence ID" value="KAF2231813.1"/>
    <property type="molecule type" value="Genomic_DNA"/>
</dbReference>
<name>A0A6A6H2M0_VIRVR</name>
<sequence>MDIAEIDEIHDEESLLIDRLNSLVEQFMKQFHELALPLTTFLRENWSQRMKAESVEQDPLSELEKGQIEEVGVKILDDDKRNTDEENAGATESTSDYDPYEFYDEWIEDIASRIR</sequence>
<evidence type="ECO:0000313" key="3">
    <source>
        <dbReference type="Proteomes" id="UP000800092"/>
    </source>
</evidence>
<gene>
    <name evidence="2" type="ORF">EV356DRAFT_535159</name>
</gene>
<evidence type="ECO:0000313" key="2">
    <source>
        <dbReference type="EMBL" id="KAF2231813.1"/>
    </source>
</evidence>
<proteinExistence type="predicted"/>
<dbReference type="Proteomes" id="UP000800092">
    <property type="component" value="Unassembled WGS sequence"/>
</dbReference>
<organism evidence="2 3">
    <name type="scientific">Viridothelium virens</name>
    <name type="common">Speckled blister lichen</name>
    <name type="synonym">Trypethelium virens</name>
    <dbReference type="NCBI Taxonomy" id="1048519"/>
    <lineage>
        <taxon>Eukaryota</taxon>
        <taxon>Fungi</taxon>
        <taxon>Dikarya</taxon>
        <taxon>Ascomycota</taxon>
        <taxon>Pezizomycotina</taxon>
        <taxon>Dothideomycetes</taxon>
        <taxon>Dothideomycetes incertae sedis</taxon>
        <taxon>Trypetheliales</taxon>
        <taxon>Trypetheliaceae</taxon>
        <taxon>Viridothelium</taxon>
    </lineage>
</organism>
<feature type="region of interest" description="Disordered" evidence="1">
    <location>
        <begin position="74"/>
        <end position="97"/>
    </location>
</feature>
<reference evidence="2" key="1">
    <citation type="journal article" date="2020" name="Stud. Mycol.">
        <title>101 Dothideomycetes genomes: a test case for predicting lifestyles and emergence of pathogens.</title>
        <authorList>
            <person name="Haridas S."/>
            <person name="Albert R."/>
            <person name="Binder M."/>
            <person name="Bloem J."/>
            <person name="Labutti K."/>
            <person name="Salamov A."/>
            <person name="Andreopoulos B."/>
            <person name="Baker S."/>
            <person name="Barry K."/>
            <person name="Bills G."/>
            <person name="Bluhm B."/>
            <person name="Cannon C."/>
            <person name="Castanera R."/>
            <person name="Culley D."/>
            <person name="Daum C."/>
            <person name="Ezra D."/>
            <person name="Gonzalez J."/>
            <person name="Henrissat B."/>
            <person name="Kuo A."/>
            <person name="Liang C."/>
            <person name="Lipzen A."/>
            <person name="Lutzoni F."/>
            <person name="Magnuson J."/>
            <person name="Mondo S."/>
            <person name="Nolan M."/>
            <person name="Ohm R."/>
            <person name="Pangilinan J."/>
            <person name="Park H.-J."/>
            <person name="Ramirez L."/>
            <person name="Alfaro M."/>
            <person name="Sun H."/>
            <person name="Tritt A."/>
            <person name="Yoshinaga Y."/>
            <person name="Zwiers L.-H."/>
            <person name="Turgeon B."/>
            <person name="Goodwin S."/>
            <person name="Spatafora J."/>
            <person name="Crous P."/>
            <person name="Grigoriev I."/>
        </authorList>
    </citation>
    <scope>NUCLEOTIDE SEQUENCE</scope>
    <source>
        <strain evidence="2">Tuck. ex Michener</strain>
    </source>
</reference>
<accession>A0A6A6H2M0</accession>
<evidence type="ECO:0000256" key="1">
    <source>
        <dbReference type="SAM" id="MobiDB-lite"/>
    </source>
</evidence>
<keyword evidence="3" id="KW-1185">Reference proteome</keyword>
<dbReference type="AlphaFoldDB" id="A0A6A6H2M0"/>